<evidence type="ECO:0000256" key="5">
    <source>
        <dbReference type="ARBA" id="ARBA00022989"/>
    </source>
</evidence>
<name>A0AAD3XNS0_NEPGR</name>
<feature type="binding site" evidence="9">
    <location>
        <position position="270"/>
    </location>
    <ligand>
        <name>Mn(2+)</name>
        <dbReference type="ChEBI" id="CHEBI:29035"/>
    </ligand>
</feature>
<dbReference type="AlphaFoldDB" id="A0AAD3XNS0"/>
<evidence type="ECO:0000256" key="9">
    <source>
        <dbReference type="PIRSR" id="PIRSR605150-3"/>
    </source>
</evidence>
<dbReference type="InterPro" id="IPR029044">
    <property type="entry name" value="Nucleotide-diphossugar_trans"/>
</dbReference>
<dbReference type="GO" id="GO:0012505">
    <property type="term" value="C:endomembrane system"/>
    <property type="evidence" value="ECO:0007669"/>
    <property type="project" value="UniProtKB-SubCell"/>
</dbReference>
<evidence type="ECO:0000256" key="2">
    <source>
        <dbReference type="ARBA" id="ARBA00022676"/>
    </source>
</evidence>
<feature type="transmembrane region" description="Helical" evidence="10">
    <location>
        <begin position="585"/>
        <end position="605"/>
    </location>
</feature>
<dbReference type="Gene3D" id="3.90.550.10">
    <property type="entry name" value="Spore Coat Polysaccharide Biosynthesis Protein SpsA, Chain A"/>
    <property type="match status" value="1"/>
</dbReference>
<evidence type="ECO:0000256" key="4">
    <source>
        <dbReference type="ARBA" id="ARBA00022692"/>
    </source>
</evidence>
<dbReference type="PANTHER" id="PTHR13301">
    <property type="entry name" value="X-BOX TRANSCRIPTION FACTOR-RELATED"/>
    <property type="match status" value="1"/>
</dbReference>
<dbReference type="InterPro" id="IPR005150">
    <property type="entry name" value="Cellulose_synth"/>
</dbReference>
<dbReference type="GO" id="GO:0030244">
    <property type="term" value="P:cellulose biosynthetic process"/>
    <property type="evidence" value="ECO:0007669"/>
    <property type="project" value="InterPro"/>
</dbReference>
<dbReference type="GO" id="GO:0016020">
    <property type="term" value="C:membrane"/>
    <property type="evidence" value="ECO:0007669"/>
    <property type="project" value="InterPro"/>
</dbReference>
<evidence type="ECO:0000256" key="8">
    <source>
        <dbReference type="PIRSR" id="PIRSR605150-2"/>
    </source>
</evidence>
<accession>A0AAD3XNS0</accession>
<evidence type="ECO:0000313" key="12">
    <source>
        <dbReference type="Proteomes" id="UP001279734"/>
    </source>
</evidence>
<dbReference type="GO" id="GO:0016760">
    <property type="term" value="F:cellulose synthase (UDP-forming) activity"/>
    <property type="evidence" value="ECO:0007669"/>
    <property type="project" value="InterPro"/>
</dbReference>
<feature type="binding site" evidence="9">
    <location>
        <position position="294"/>
    </location>
    <ligand>
        <name>Mn(2+)</name>
        <dbReference type="ChEBI" id="CHEBI:29035"/>
    </ligand>
</feature>
<feature type="transmembrane region" description="Helical" evidence="10">
    <location>
        <begin position="553"/>
        <end position="573"/>
    </location>
</feature>
<comment type="subcellular location">
    <subcellularLocation>
        <location evidence="1">Endomembrane system</location>
        <topology evidence="1">Multi-pass membrane protein</topology>
    </subcellularLocation>
</comment>
<feature type="transmembrane region" description="Helical" evidence="10">
    <location>
        <begin position="466"/>
        <end position="485"/>
    </location>
</feature>
<feature type="transmembrane region" description="Helical" evidence="10">
    <location>
        <begin position="20"/>
        <end position="38"/>
    </location>
</feature>
<dbReference type="GO" id="GO:0071555">
    <property type="term" value="P:cell wall organization"/>
    <property type="evidence" value="ECO:0007669"/>
    <property type="project" value="UniProtKB-KW"/>
</dbReference>
<dbReference type="Pfam" id="PF03552">
    <property type="entry name" value="Cellulose_synt"/>
    <property type="match status" value="2"/>
</dbReference>
<protein>
    <recommendedName>
        <fullName evidence="13">Cellulose synthase-like protein H1</fullName>
    </recommendedName>
</protein>
<proteinExistence type="predicted"/>
<keyword evidence="12" id="KW-1185">Reference proteome</keyword>
<evidence type="ECO:0000256" key="6">
    <source>
        <dbReference type="ARBA" id="ARBA00023136"/>
    </source>
</evidence>
<keyword evidence="2" id="KW-0328">Glycosyltransferase</keyword>
<keyword evidence="6 10" id="KW-0472">Membrane</keyword>
<evidence type="ECO:0000256" key="7">
    <source>
        <dbReference type="ARBA" id="ARBA00023316"/>
    </source>
</evidence>
<comment type="caution">
    <text evidence="11">The sequence shown here is derived from an EMBL/GenBank/DDBJ whole genome shotgun (WGS) entry which is preliminary data.</text>
</comment>
<evidence type="ECO:0000313" key="11">
    <source>
        <dbReference type="EMBL" id="GMH11026.1"/>
    </source>
</evidence>
<feature type="transmembrane region" description="Helical" evidence="10">
    <location>
        <begin position="426"/>
        <end position="446"/>
    </location>
</feature>
<feature type="transmembrane region" description="Helical" evidence="10">
    <location>
        <begin position="50"/>
        <end position="68"/>
    </location>
</feature>
<feature type="binding site" evidence="8">
    <location>
        <position position="138"/>
    </location>
    <ligand>
        <name>UDP-alpha-D-glucose</name>
        <dbReference type="ChEBI" id="CHEBI:58885"/>
    </ligand>
</feature>
<keyword evidence="7" id="KW-0961">Cell wall biogenesis/degradation</keyword>
<sequence>MATNNVAPTLFERIPAKNTLHRVLNLIVLFFFISLIGYRLFSLAVLRRGGLPWLIALFCESCFCFVWICSTSTKWNAVDYITFPDRLLHRAPELPPVDLFVTTADAVLEPPIITVNTVLSLLALDYPVEKLACYVSDDGCSPLTFHSLLEASKFAKLWVPFCKKYGVQVRAPFRYFSDHSLTSGDDSSQFRREWQKMKDEYELLCQEIQNASQKGFDLTGKFADFANAERKNHPSIIKVIWENTDAGEDGVPHLVYISREKRPNYPHHYKAGAMNVLSRVSGMMTNAPFILNVDCDMFANNPQVVLHAMCLLLGTKNERDCSFVQFPQKFYDGLKDDPFGNQLIVLQYFFCRGATGIQGPLYEGTGCFHRRKVIYGLSPNESQIYELILGLMFWVTWAMLRNSMLAILPAYCIISNSSFLPKVEDPAILIPIALFISYNVTGLWEFNHVGQSARAWWNNEKMRKTTSTSSWLFGFLAVILKLLGISQTVFEITPKDQPEVFEGKKTDARRFTFDESPIFIPDTTIVFLNLTSLAIFLLRLVQQQKHNVDGTGLGEVLCSVLAVLYLSSFLKGLSGKGKYGIPKSIMCKSVILMLLLVYLCMLNNFNF</sequence>
<reference evidence="11" key="1">
    <citation type="submission" date="2023-05" db="EMBL/GenBank/DDBJ databases">
        <title>Nepenthes gracilis genome sequencing.</title>
        <authorList>
            <person name="Fukushima K."/>
        </authorList>
    </citation>
    <scope>NUCLEOTIDE SEQUENCE</scope>
    <source>
        <strain evidence="11">SING2019-196</strain>
    </source>
</reference>
<feature type="transmembrane region" description="Helical" evidence="10">
    <location>
        <begin position="519"/>
        <end position="541"/>
    </location>
</feature>
<evidence type="ECO:0000256" key="10">
    <source>
        <dbReference type="SAM" id="Phobius"/>
    </source>
</evidence>
<feature type="binding site" evidence="8">
    <location>
        <position position="109"/>
    </location>
    <ligand>
        <name>UDP-alpha-D-glucose</name>
        <dbReference type="ChEBI" id="CHEBI:58885"/>
    </ligand>
</feature>
<evidence type="ECO:0008006" key="13">
    <source>
        <dbReference type="Google" id="ProtNLM"/>
    </source>
</evidence>
<feature type="transmembrane region" description="Helical" evidence="10">
    <location>
        <begin position="387"/>
        <end position="414"/>
    </location>
</feature>
<dbReference type="Proteomes" id="UP001279734">
    <property type="component" value="Unassembled WGS sequence"/>
</dbReference>
<keyword evidence="4 10" id="KW-0812">Transmembrane</keyword>
<dbReference type="EMBL" id="BSYO01000010">
    <property type="protein sequence ID" value="GMH11026.1"/>
    <property type="molecule type" value="Genomic_DNA"/>
</dbReference>
<keyword evidence="3" id="KW-0808">Transferase</keyword>
<gene>
    <name evidence="11" type="ORF">Nepgr_012867</name>
</gene>
<organism evidence="11 12">
    <name type="scientific">Nepenthes gracilis</name>
    <name type="common">Slender pitcher plant</name>
    <dbReference type="NCBI Taxonomy" id="150966"/>
    <lineage>
        <taxon>Eukaryota</taxon>
        <taxon>Viridiplantae</taxon>
        <taxon>Streptophyta</taxon>
        <taxon>Embryophyta</taxon>
        <taxon>Tracheophyta</taxon>
        <taxon>Spermatophyta</taxon>
        <taxon>Magnoliopsida</taxon>
        <taxon>eudicotyledons</taxon>
        <taxon>Gunneridae</taxon>
        <taxon>Pentapetalae</taxon>
        <taxon>Caryophyllales</taxon>
        <taxon>Nepenthaceae</taxon>
        <taxon>Nepenthes</taxon>
    </lineage>
</organism>
<keyword evidence="5 10" id="KW-1133">Transmembrane helix</keyword>
<evidence type="ECO:0000256" key="3">
    <source>
        <dbReference type="ARBA" id="ARBA00022679"/>
    </source>
</evidence>
<evidence type="ECO:0000256" key="1">
    <source>
        <dbReference type="ARBA" id="ARBA00004127"/>
    </source>
</evidence>